<comment type="similarity">
    <text evidence="2">Belongs to the isocitrate and isopropylmalate dehydrogenases family.</text>
</comment>
<dbReference type="InterPro" id="IPR013087">
    <property type="entry name" value="Znf_C2H2_type"/>
</dbReference>
<feature type="domain" description="C2H2-type" evidence="7">
    <location>
        <begin position="777"/>
        <end position="805"/>
    </location>
</feature>
<dbReference type="Gene3D" id="3.30.160.60">
    <property type="entry name" value="Classic Zinc Finger"/>
    <property type="match status" value="2"/>
</dbReference>
<dbReference type="GO" id="GO:0006102">
    <property type="term" value="P:isocitrate metabolic process"/>
    <property type="evidence" value="ECO:0007669"/>
    <property type="project" value="TreeGrafter"/>
</dbReference>
<sequence>MPRVALIHSLFCAGRQSQLSVQCALCRFQSTIRPHSLPIKRVTHAKYGGRYTVTALPGDGIGPEMLAHIRRIFRFANIPVDFEEMELSSKDPANEALENAITAIERNGLAIKGNIETKFDDPTYKSRNSFFRFANVLHCVSIPTIPAKHHDLDLVLIRENTEGEYSGLEHESVKGIVESIKIVTRRNIERIARFAFDYAILNNRPQITAIHKANIQKLGDGLFLKVCKDIAEAEYKSEGLQFNSMLVDNACMQLVSCPQQFNNGILLMPNLYGNIISNIACGLVGGPGLVSGMNIGEKYAVFETGTRNTGTSLVGKDVANPTAFIRASVDMLRFLELHSYADKLSDALYSALTEQRTHTPDIGGSNHSTEVVQAPEEKISEKTGIRMYFLIPTCSAVPAAADSSESKAGTSLNVDNESVVCADELAIPQKEYQICGNDVLGLSASNNNSTEFWGYNDGLGNFSFVCMWVGCQQRLKTLDQLEAHMDQHLSEYGAEPLTNIVCQVQSCQILVSSTEELARHMKMHIFHANRILRGFCVVRERCPKVKSCNFAKTSRLVYQGDPLLCEWNSCLEGFTDINEFIEHVELHIQLLPSGSRSKDGFYGCLWNDCKASFGNRTHLLRHAQHHSGDKICACPFCGAFFSHTAGLIKHVFRRQNGDSSLICRFCQKTFADEALLRKHCIRHIKTHKCHFCSSRESAQSLLRLLWKGVSDSMLRCPKVLTELNFGFYQRSDLNKHVELHFNDAIHECEQCGQKFRWSKQLREHARQHREGFNPTPYECHLCNSRYARGSALSKHFKTVHQMPVPVGFSRFQYKKCQDGLFRLQTKCYVRDNLPTNEEEQNECK</sequence>
<evidence type="ECO:0000256" key="2">
    <source>
        <dbReference type="ARBA" id="ARBA00007769"/>
    </source>
</evidence>
<keyword evidence="4" id="KW-0809">Transit peptide</keyword>
<evidence type="ECO:0000256" key="3">
    <source>
        <dbReference type="ARBA" id="ARBA00022532"/>
    </source>
</evidence>
<evidence type="ECO:0000256" key="4">
    <source>
        <dbReference type="ARBA" id="ARBA00022946"/>
    </source>
</evidence>
<protein>
    <submittedName>
        <fullName evidence="9">C2H2-type domain-containing protein</fullName>
    </submittedName>
</protein>
<dbReference type="AlphaFoldDB" id="A0A914HD30"/>
<dbReference type="PROSITE" id="PS50157">
    <property type="entry name" value="ZINC_FINGER_C2H2_2"/>
    <property type="match status" value="3"/>
</dbReference>
<dbReference type="WBParaSite" id="Gr19_v10_g16390.t1">
    <property type="protein sequence ID" value="Gr19_v10_g16390.t1"/>
    <property type="gene ID" value="Gr19_v10_g16390"/>
</dbReference>
<dbReference type="SMART" id="SM00355">
    <property type="entry name" value="ZnF_C2H2"/>
    <property type="match status" value="8"/>
</dbReference>
<dbReference type="SUPFAM" id="SSF57667">
    <property type="entry name" value="beta-beta-alpha zinc fingers"/>
    <property type="match status" value="2"/>
</dbReference>
<evidence type="ECO:0000256" key="1">
    <source>
        <dbReference type="ARBA" id="ARBA00004173"/>
    </source>
</evidence>
<dbReference type="Gene3D" id="3.40.718.10">
    <property type="entry name" value="Isopropylmalate Dehydrogenase"/>
    <property type="match status" value="1"/>
</dbReference>
<keyword evidence="5" id="KW-0496">Mitochondrion</keyword>
<dbReference type="Pfam" id="PF00180">
    <property type="entry name" value="Iso_dh"/>
    <property type="match status" value="1"/>
</dbReference>
<accession>A0A914HD30</accession>
<feature type="domain" description="C2H2-type" evidence="7">
    <location>
        <begin position="602"/>
        <end position="631"/>
    </location>
</feature>
<dbReference type="GO" id="GO:0051287">
    <property type="term" value="F:NAD binding"/>
    <property type="evidence" value="ECO:0007669"/>
    <property type="project" value="InterPro"/>
</dbReference>
<keyword evidence="6" id="KW-0862">Zinc</keyword>
<name>A0A914HD30_GLORO</name>
<evidence type="ECO:0000256" key="6">
    <source>
        <dbReference type="PROSITE-ProRule" id="PRU00042"/>
    </source>
</evidence>
<organism evidence="8 9">
    <name type="scientific">Globodera rostochiensis</name>
    <name type="common">Golden nematode worm</name>
    <name type="synonym">Heterodera rostochiensis</name>
    <dbReference type="NCBI Taxonomy" id="31243"/>
    <lineage>
        <taxon>Eukaryota</taxon>
        <taxon>Metazoa</taxon>
        <taxon>Ecdysozoa</taxon>
        <taxon>Nematoda</taxon>
        <taxon>Chromadorea</taxon>
        <taxon>Rhabditida</taxon>
        <taxon>Tylenchina</taxon>
        <taxon>Tylenchomorpha</taxon>
        <taxon>Tylenchoidea</taxon>
        <taxon>Heteroderidae</taxon>
        <taxon>Heteroderinae</taxon>
        <taxon>Globodera</taxon>
    </lineage>
</organism>
<evidence type="ECO:0000256" key="5">
    <source>
        <dbReference type="ARBA" id="ARBA00023128"/>
    </source>
</evidence>
<keyword evidence="6" id="KW-0479">Metal-binding</keyword>
<dbReference type="Proteomes" id="UP000887572">
    <property type="component" value="Unplaced"/>
</dbReference>
<comment type="subcellular location">
    <subcellularLocation>
        <location evidence="1">Mitochondrion</location>
    </subcellularLocation>
</comment>
<dbReference type="InterPro" id="IPR024084">
    <property type="entry name" value="IsoPropMal-DH-like_dom"/>
</dbReference>
<dbReference type="InterPro" id="IPR036236">
    <property type="entry name" value="Znf_C2H2_sf"/>
</dbReference>
<dbReference type="SMART" id="SM01329">
    <property type="entry name" value="Iso_dh"/>
    <property type="match status" value="1"/>
</dbReference>
<reference evidence="9" key="1">
    <citation type="submission" date="2022-11" db="UniProtKB">
        <authorList>
            <consortium name="WormBaseParasite"/>
        </authorList>
    </citation>
    <scope>IDENTIFICATION</scope>
</reference>
<proteinExistence type="inferred from homology"/>
<evidence type="ECO:0000259" key="7">
    <source>
        <dbReference type="PROSITE" id="PS50157"/>
    </source>
</evidence>
<evidence type="ECO:0000313" key="8">
    <source>
        <dbReference type="Proteomes" id="UP000887572"/>
    </source>
</evidence>
<dbReference type="GO" id="GO:0000287">
    <property type="term" value="F:magnesium ion binding"/>
    <property type="evidence" value="ECO:0007669"/>
    <property type="project" value="InterPro"/>
</dbReference>
<dbReference type="GO" id="GO:0005739">
    <property type="term" value="C:mitochondrion"/>
    <property type="evidence" value="ECO:0007669"/>
    <property type="project" value="UniProtKB-SubCell"/>
</dbReference>
<dbReference type="SUPFAM" id="SSF53659">
    <property type="entry name" value="Isocitrate/Isopropylmalate dehydrogenase-like"/>
    <property type="match status" value="1"/>
</dbReference>
<dbReference type="GO" id="GO:0008270">
    <property type="term" value="F:zinc ion binding"/>
    <property type="evidence" value="ECO:0007669"/>
    <property type="project" value="UniProtKB-KW"/>
</dbReference>
<dbReference type="PANTHER" id="PTHR11835">
    <property type="entry name" value="DECARBOXYLATING DEHYDROGENASES-ISOCITRATE, ISOPROPYLMALATE, TARTRATE"/>
    <property type="match status" value="1"/>
</dbReference>
<dbReference type="GO" id="GO:0016616">
    <property type="term" value="F:oxidoreductase activity, acting on the CH-OH group of donors, NAD or NADP as acceptor"/>
    <property type="evidence" value="ECO:0007669"/>
    <property type="project" value="InterPro"/>
</dbReference>
<evidence type="ECO:0000313" key="9">
    <source>
        <dbReference type="WBParaSite" id="Gr19_v10_g16390.t1"/>
    </source>
</evidence>
<keyword evidence="8" id="KW-1185">Reference proteome</keyword>
<keyword evidence="3" id="KW-0816">Tricarboxylic acid cycle</keyword>
<dbReference type="InterPro" id="IPR019818">
    <property type="entry name" value="IsoCit/isopropylmalate_DH_CS"/>
</dbReference>
<dbReference type="PROSITE" id="PS00028">
    <property type="entry name" value="ZINC_FINGER_C2H2_1"/>
    <property type="match status" value="7"/>
</dbReference>
<feature type="domain" description="C2H2-type" evidence="7">
    <location>
        <begin position="746"/>
        <end position="768"/>
    </location>
</feature>
<dbReference type="FunFam" id="3.40.718.10:FF:000001">
    <property type="entry name" value="Isocitrate dehydrogenase [NAD] subunit, mitochondrial"/>
    <property type="match status" value="1"/>
</dbReference>
<keyword evidence="6" id="KW-0863">Zinc-finger</keyword>
<dbReference type="PANTHER" id="PTHR11835:SF60">
    <property type="entry name" value="ISOCITRATE DEHYDROGENASE [NAD] SUBUNIT, MITOCHONDRIAL"/>
    <property type="match status" value="1"/>
</dbReference>
<dbReference type="GO" id="GO:0006099">
    <property type="term" value="P:tricarboxylic acid cycle"/>
    <property type="evidence" value="ECO:0007669"/>
    <property type="project" value="UniProtKB-KW"/>
</dbReference>
<dbReference type="PROSITE" id="PS00470">
    <property type="entry name" value="IDH_IMDH"/>
    <property type="match status" value="1"/>
</dbReference>